<dbReference type="NCBIfam" id="NF003507">
    <property type="entry name" value="PRK05170.2-5"/>
    <property type="match status" value="1"/>
</dbReference>
<dbReference type="InterPro" id="IPR008228">
    <property type="entry name" value="UCP006173"/>
</dbReference>
<dbReference type="AlphaFoldDB" id="A0A3B0R522"/>
<dbReference type="HAMAP" id="MF_00676">
    <property type="entry name" value="UPF0260"/>
    <property type="match status" value="1"/>
</dbReference>
<dbReference type="PIRSF" id="PIRSF006173">
    <property type="entry name" value="UCP006173"/>
    <property type="match status" value="1"/>
</dbReference>
<organism evidence="1">
    <name type="scientific">hydrothermal vent metagenome</name>
    <dbReference type="NCBI Taxonomy" id="652676"/>
    <lineage>
        <taxon>unclassified sequences</taxon>
        <taxon>metagenomes</taxon>
        <taxon>ecological metagenomes</taxon>
    </lineage>
</organism>
<dbReference type="NCBIfam" id="NF003501">
    <property type="entry name" value="PRK05170.1-5"/>
    <property type="match status" value="1"/>
</dbReference>
<gene>
    <name evidence="1" type="ORF">MNBD_ALPHA02-2034</name>
</gene>
<evidence type="ECO:0000313" key="1">
    <source>
        <dbReference type="EMBL" id="VAV86707.1"/>
    </source>
</evidence>
<reference evidence="1" key="1">
    <citation type="submission" date="2018-06" db="EMBL/GenBank/DDBJ databases">
        <authorList>
            <person name="Zhirakovskaya E."/>
        </authorList>
    </citation>
    <scope>NUCLEOTIDE SEQUENCE</scope>
</reference>
<dbReference type="PANTHER" id="PTHR37421">
    <property type="entry name" value="UPF0260 PROTEIN YCGN"/>
    <property type="match status" value="1"/>
</dbReference>
<dbReference type="InterPro" id="IPR005358">
    <property type="entry name" value="Puta_zinc/iron-chelating_dom"/>
</dbReference>
<accession>A0A3B0R522</accession>
<dbReference type="PANTHER" id="PTHR37421:SF1">
    <property type="entry name" value="UPF0260 PROTEIN YCGN"/>
    <property type="match status" value="1"/>
</dbReference>
<dbReference type="Pfam" id="PF03692">
    <property type="entry name" value="CxxCxxCC"/>
    <property type="match status" value="1"/>
</dbReference>
<dbReference type="EMBL" id="UOED01000014">
    <property type="protein sequence ID" value="VAV86707.1"/>
    <property type="molecule type" value="Genomic_DNA"/>
</dbReference>
<name>A0A3B0R522_9ZZZZ</name>
<protein>
    <submittedName>
        <fullName evidence="1">UPF0260 protein YcgN</fullName>
    </submittedName>
</protein>
<proteinExistence type="inferred from homology"/>
<sequence length="145" mass="16066">MKNAPFWQIKKLDEMTGDEWESLCDGCGQCCLHKLEDEDTGDIAFTNVACRLLDVTSCQCRNYAARKKLVPDCVVLTPDQVSDFPWLPESCAYRLISEGKGLKPWHPLISGTADSVHKAGISVQGRAISERDAGDLQDHIIGQED</sequence>